<proteinExistence type="predicted"/>
<protein>
    <submittedName>
        <fullName evidence="2">Uncharacterized protein</fullName>
    </submittedName>
</protein>
<dbReference type="AlphaFoldDB" id="A0A5K3F3Y1"/>
<feature type="region of interest" description="Disordered" evidence="1">
    <location>
        <begin position="42"/>
        <end position="61"/>
    </location>
</feature>
<name>A0A5K3F3Y1_MESCO</name>
<organism evidence="2">
    <name type="scientific">Mesocestoides corti</name>
    <name type="common">Flatworm</name>
    <dbReference type="NCBI Taxonomy" id="53468"/>
    <lineage>
        <taxon>Eukaryota</taxon>
        <taxon>Metazoa</taxon>
        <taxon>Spiralia</taxon>
        <taxon>Lophotrochozoa</taxon>
        <taxon>Platyhelminthes</taxon>
        <taxon>Cestoda</taxon>
        <taxon>Eucestoda</taxon>
        <taxon>Cyclophyllidea</taxon>
        <taxon>Mesocestoididae</taxon>
        <taxon>Mesocestoides</taxon>
    </lineage>
</organism>
<accession>A0A5K3F3Y1</accession>
<reference evidence="2" key="1">
    <citation type="submission" date="2019-11" db="UniProtKB">
        <authorList>
            <consortium name="WormBaseParasite"/>
        </authorList>
    </citation>
    <scope>IDENTIFICATION</scope>
</reference>
<sequence>MVLHIACGKNRPKKKGLFYFLCCGCGNEDDVEIVHKPVERPNRLTAPTSTNLPSGAANFQR</sequence>
<evidence type="ECO:0000256" key="1">
    <source>
        <dbReference type="SAM" id="MobiDB-lite"/>
    </source>
</evidence>
<feature type="compositionally biased region" description="Polar residues" evidence="1">
    <location>
        <begin position="45"/>
        <end position="61"/>
    </location>
</feature>
<dbReference type="WBParaSite" id="MCU_005258-RA">
    <property type="protein sequence ID" value="MCU_005258-RA"/>
    <property type="gene ID" value="MCU_005258"/>
</dbReference>
<evidence type="ECO:0000313" key="2">
    <source>
        <dbReference type="WBParaSite" id="MCU_005258-RA"/>
    </source>
</evidence>